<evidence type="ECO:0000313" key="8">
    <source>
        <dbReference type="Proteomes" id="UP000434052"/>
    </source>
</evidence>
<dbReference type="PANTHER" id="PTHR39087">
    <property type="entry name" value="UPF0104 MEMBRANE PROTEIN MJ1595"/>
    <property type="match status" value="1"/>
</dbReference>
<keyword evidence="3 6" id="KW-0812">Transmembrane</keyword>
<dbReference type="InterPro" id="IPR022791">
    <property type="entry name" value="L-PG_synthase/AglD"/>
</dbReference>
<organism evidence="7 8">
    <name type="scientific">Oceanidesulfovibrio marinus</name>
    <dbReference type="NCBI Taxonomy" id="370038"/>
    <lineage>
        <taxon>Bacteria</taxon>
        <taxon>Pseudomonadati</taxon>
        <taxon>Thermodesulfobacteriota</taxon>
        <taxon>Desulfovibrionia</taxon>
        <taxon>Desulfovibrionales</taxon>
        <taxon>Desulfovibrionaceae</taxon>
        <taxon>Oceanidesulfovibrio</taxon>
    </lineage>
</organism>
<dbReference type="Proteomes" id="UP000434052">
    <property type="component" value="Unassembled WGS sequence"/>
</dbReference>
<evidence type="ECO:0000256" key="4">
    <source>
        <dbReference type="ARBA" id="ARBA00022989"/>
    </source>
</evidence>
<keyword evidence="2" id="KW-1003">Cell membrane</keyword>
<dbReference type="EMBL" id="QMIF01000001">
    <property type="protein sequence ID" value="TVM36797.1"/>
    <property type="molecule type" value="Genomic_DNA"/>
</dbReference>
<evidence type="ECO:0000256" key="6">
    <source>
        <dbReference type="SAM" id="Phobius"/>
    </source>
</evidence>
<dbReference type="OrthoDB" id="9814270at2"/>
<comment type="subcellular location">
    <subcellularLocation>
        <location evidence="1">Cell membrane</location>
        <topology evidence="1">Multi-pass membrane protein</topology>
    </subcellularLocation>
</comment>
<dbReference type="PANTHER" id="PTHR39087:SF2">
    <property type="entry name" value="UPF0104 MEMBRANE PROTEIN MJ1595"/>
    <property type="match status" value="1"/>
</dbReference>
<accession>A0A6P1ZQP9</accession>
<name>A0A6P1ZQP9_9BACT</name>
<comment type="caution">
    <text evidence="7">The sequence shown here is derived from an EMBL/GenBank/DDBJ whole genome shotgun (WGS) entry which is preliminary data.</text>
</comment>
<evidence type="ECO:0000256" key="1">
    <source>
        <dbReference type="ARBA" id="ARBA00004651"/>
    </source>
</evidence>
<feature type="transmembrane region" description="Helical" evidence="6">
    <location>
        <begin position="297"/>
        <end position="317"/>
    </location>
</feature>
<evidence type="ECO:0000256" key="3">
    <source>
        <dbReference type="ARBA" id="ARBA00022692"/>
    </source>
</evidence>
<feature type="transmembrane region" description="Helical" evidence="6">
    <location>
        <begin position="337"/>
        <end position="361"/>
    </location>
</feature>
<feature type="transmembrane region" description="Helical" evidence="6">
    <location>
        <begin position="170"/>
        <end position="196"/>
    </location>
</feature>
<feature type="transmembrane region" description="Helical" evidence="6">
    <location>
        <begin position="141"/>
        <end position="158"/>
    </location>
</feature>
<dbReference type="Pfam" id="PF03706">
    <property type="entry name" value="LPG_synthase_TM"/>
    <property type="match status" value="1"/>
</dbReference>
<proteinExistence type="predicted"/>
<gene>
    <name evidence="7" type="ORF">DQK91_02435</name>
</gene>
<protein>
    <submittedName>
        <fullName evidence="7">Uncharacterized protein</fullName>
    </submittedName>
</protein>
<feature type="transmembrane region" description="Helical" evidence="6">
    <location>
        <begin position="262"/>
        <end position="285"/>
    </location>
</feature>
<evidence type="ECO:0000256" key="5">
    <source>
        <dbReference type="ARBA" id="ARBA00023136"/>
    </source>
</evidence>
<keyword evidence="5 6" id="KW-0472">Membrane</keyword>
<evidence type="ECO:0000313" key="7">
    <source>
        <dbReference type="EMBL" id="TVM36797.1"/>
    </source>
</evidence>
<feature type="transmembrane region" description="Helical" evidence="6">
    <location>
        <begin position="56"/>
        <end position="76"/>
    </location>
</feature>
<evidence type="ECO:0000256" key="2">
    <source>
        <dbReference type="ARBA" id="ARBA00022475"/>
    </source>
</evidence>
<dbReference type="AlphaFoldDB" id="A0A6P1ZQP9"/>
<sequence>MGVLSPHSKLGRLRVVSFSVLPCETAGSILRREARATPPSGGNISMPPAKGSLRKFYPLIGAVVLFLGVIVLAVGYSSERRFIQLLTNMDAKWICAAVGLQVTTYLDSALAWRVALSSQGKRVPLLEFVQLGLAKLFTDQAVPLGGVSGALLMVHALGNRGVERAVCLGIFLLVMVSYYTGYALMVGAALIVLFVAGDMNDLLLGMAVAFGAVAIIVPGVVFWIRRHPGHKLPKFVTRLPGVPLLLQALGEASSDLIRNRRLFITVSLLQASVIILDGLTLWIMLKALGLHLGIPQAFASFVMASVVATLTISPGGLGSFEGGCVAMLHIFGVPLDAGLTATLLLRGFTFWLPMLPGMWFAHREMGWRRTHGHKT</sequence>
<feature type="transmembrane region" description="Helical" evidence="6">
    <location>
        <begin position="202"/>
        <end position="223"/>
    </location>
</feature>
<dbReference type="GO" id="GO:0005886">
    <property type="term" value="C:plasma membrane"/>
    <property type="evidence" value="ECO:0007669"/>
    <property type="project" value="UniProtKB-SubCell"/>
</dbReference>
<reference evidence="7 8" key="1">
    <citation type="submission" date="2018-06" db="EMBL/GenBank/DDBJ databases">
        <title>Complete genome of Desulfovibrio marinus P48SEP.</title>
        <authorList>
            <person name="Crispim J.S."/>
            <person name="Vidigal P.M.P."/>
            <person name="Silva L.C.F."/>
            <person name="Araujo L.C."/>
            <person name="Laguardia C.N."/>
            <person name="Dias R.S."/>
            <person name="Sousa M.P."/>
            <person name="Paula S.O."/>
            <person name="Silva C."/>
        </authorList>
    </citation>
    <scope>NUCLEOTIDE SEQUENCE [LARGE SCALE GENOMIC DNA]</scope>
    <source>
        <strain evidence="7 8">P48SEP</strain>
    </source>
</reference>
<keyword evidence="4 6" id="KW-1133">Transmembrane helix</keyword>